<name>A0A4U3AT95_9BACI</name>
<dbReference type="AlphaFoldDB" id="A0A4U3AT95"/>
<keyword evidence="1" id="KW-0472">Membrane</keyword>
<evidence type="ECO:0000313" key="3">
    <source>
        <dbReference type="Proteomes" id="UP000305222"/>
    </source>
</evidence>
<protein>
    <submittedName>
        <fullName evidence="2">ABC transporter permease</fullName>
    </submittedName>
</protein>
<proteinExistence type="predicted"/>
<gene>
    <name evidence="2" type="ORF">FC699_21340</name>
</gene>
<organism evidence="2 3">
    <name type="scientific">Bacillus wiedmannii</name>
    <dbReference type="NCBI Taxonomy" id="1890302"/>
    <lineage>
        <taxon>Bacteria</taxon>
        <taxon>Bacillati</taxon>
        <taxon>Bacillota</taxon>
        <taxon>Bacilli</taxon>
        <taxon>Bacillales</taxon>
        <taxon>Bacillaceae</taxon>
        <taxon>Bacillus</taxon>
        <taxon>Bacillus cereus group</taxon>
    </lineage>
</organism>
<keyword evidence="1" id="KW-1133">Transmembrane helix</keyword>
<dbReference type="EMBL" id="SZON01001267">
    <property type="protein sequence ID" value="TKI91805.1"/>
    <property type="molecule type" value="Genomic_DNA"/>
</dbReference>
<dbReference type="Proteomes" id="UP000305222">
    <property type="component" value="Unassembled WGS sequence"/>
</dbReference>
<comment type="caution">
    <text evidence="2">The sequence shown here is derived from an EMBL/GenBank/DDBJ whole genome shotgun (WGS) entry which is preliminary data.</text>
</comment>
<keyword evidence="1" id="KW-0812">Transmembrane</keyword>
<evidence type="ECO:0000313" key="2">
    <source>
        <dbReference type="EMBL" id="TKI91805.1"/>
    </source>
</evidence>
<feature type="transmembrane region" description="Helical" evidence="1">
    <location>
        <begin position="12"/>
        <end position="35"/>
    </location>
</feature>
<evidence type="ECO:0000256" key="1">
    <source>
        <dbReference type="SAM" id="Phobius"/>
    </source>
</evidence>
<reference evidence="2 3" key="1">
    <citation type="journal article" date="2019" name="Environ. Microbiol.">
        <title>An active ?-lactamase is a part of an orchestrated cell wall stress resistance network of Bacillus subtilis and related rhizosphere species.</title>
        <authorList>
            <person name="Bucher T."/>
            <person name="Keren-Paz A."/>
            <person name="Hausser J."/>
            <person name="Olender T."/>
            <person name="Cytryn E."/>
            <person name="Kolodkin-Gal I."/>
        </authorList>
    </citation>
    <scope>NUCLEOTIDE SEQUENCE [LARGE SCALE GENOMIC DNA]</scope>
    <source>
        <strain evidence="2 3">I5</strain>
    </source>
</reference>
<sequence>FRPKEIAEGTYNIWPVSIGLTAGALCIFIVAIVVFKKRDLPL</sequence>
<feature type="non-terminal residue" evidence="2">
    <location>
        <position position="1"/>
    </location>
</feature>
<accession>A0A4U3AT95</accession>